<accession>A4A1J2</accession>
<evidence type="ECO:0000313" key="1">
    <source>
        <dbReference type="EMBL" id="EAQ77359.1"/>
    </source>
</evidence>
<sequence>MFGRLHSYFRIQLQSPLVVTITTIRKIKLMRQIAGDYPKI</sequence>
<comment type="caution">
    <text evidence="1">The sequence shown here is derived from an EMBL/GenBank/DDBJ whole genome shotgun (WGS) entry which is preliminary data.</text>
</comment>
<gene>
    <name evidence="1" type="ORF">DSM3645_23900</name>
</gene>
<proteinExistence type="predicted"/>
<name>A4A1J2_9BACT</name>
<protein>
    <submittedName>
        <fullName evidence="1">Translocase</fullName>
    </submittedName>
</protein>
<dbReference type="EMBL" id="AANZ01000035">
    <property type="protein sequence ID" value="EAQ77359.1"/>
    <property type="molecule type" value="Genomic_DNA"/>
</dbReference>
<reference evidence="1 2" key="1">
    <citation type="submission" date="2006-02" db="EMBL/GenBank/DDBJ databases">
        <authorList>
            <person name="Amann R."/>
            <person name="Ferriera S."/>
            <person name="Johnson J."/>
            <person name="Kravitz S."/>
            <person name="Halpern A."/>
            <person name="Remington K."/>
            <person name="Beeson K."/>
            <person name="Tran B."/>
            <person name="Rogers Y.-H."/>
            <person name="Friedman R."/>
            <person name="Venter J.C."/>
        </authorList>
    </citation>
    <scope>NUCLEOTIDE SEQUENCE [LARGE SCALE GENOMIC DNA]</scope>
    <source>
        <strain evidence="1 2">DSM 3645</strain>
    </source>
</reference>
<dbReference type="AlphaFoldDB" id="A4A1J2"/>
<dbReference type="Proteomes" id="UP000004358">
    <property type="component" value="Unassembled WGS sequence"/>
</dbReference>
<evidence type="ECO:0000313" key="2">
    <source>
        <dbReference type="Proteomes" id="UP000004358"/>
    </source>
</evidence>
<dbReference type="STRING" id="314230.DSM3645_23900"/>
<dbReference type="HOGENOM" id="CLU_3285723_0_0_0"/>
<organism evidence="1 2">
    <name type="scientific">Blastopirellula marina DSM 3645</name>
    <dbReference type="NCBI Taxonomy" id="314230"/>
    <lineage>
        <taxon>Bacteria</taxon>
        <taxon>Pseudomonadati</taxon>
        <taxon>Planctomycetota</taxon>
        <taxon>Planctomycetia</taxon>
        <taxon>Pirellulales</taxon>
        <taxon>Pirellulaceae</taxon>
        <taxon>Blastopirellula</taxon>
    </lineage>
</organism>